<dbReference type="InterPro" id="IPR050232">
    <property type="entry name" value="FBL13/AtMIF1-like"/>
</dbReference>
<dbReference type="PANTHER" id="PTHR31900:SF30">
    <property type="entry name" value="SUPERFAMILY PROTEIN, PUTATIVE-RELATED"/>
    <property type="match status" value="1"/>
</dbReference>
<dbReference type="InterPro" id="IPR053781">
    <property type="entry name" value="F-box_AtFBL13-like"/>
</dbReference>
<sequence length="496" mass="56987">METGNSSDSSNDEVDRISKLTETLIHHILSFIDFKYALQTCVLSKRWRYIWTSLPALNFDSKLYFSGRTCDHKRVLDFVDNVLTLRDSRGSDIQKFHLVCGPFYSRADDFWTSRLHRWIIHVVKANVEDINVHYDSKAVFKVPDCVFMCKSLKSLNLDISCRIILPNSLCLFRLKYLKLKDSSLNNEEQIQKLLSSCPVLEHLELSDVSSNGHISISISSLTLKHFGLHIKYNKLCHNKLRLSAPNLLSFASSSLDFVLLDNVSSLLAADTDVQVKPRNADFPVAYTWQGLEFLEVLRNVKDLTISFLPVEAKLDVRRIPELLQNQPFQFSNLLHFKLRKMSLSPHSMRAIASLLKIMPCIESFTLELPQDRNINEYSDDDESDEGSDSDSDLEPEFEPDNDVLTLSLEESSSTYTLKHLKSVEISGLKGSDFELEFIGILLKNAMLLERIVLHHCKPRSSRDKYFYKDKVKKFHQKVMRFSSASLSSKVAFFFFS</sequence>
<dbReference type="PANTHER" id="PTHR31900">
    <property type="entry name" value="F-BOX/RNI SUPERFAMILY PROTEIN-RELATED"/>
    <property type="match status" value="1"/>
</dbReference>
<organism evidence="3 4">
    <name type="scientific">Papaver somniferum</name>
    <name type="common">Opium poppy</name>
    <dbReference type="NCBI Taxonomy" id="3469"/>
    <lineage>
        <taxon>Eukaryota</taxon>
        <taxon>Viridiplantae</taxon>
        <taxon>Streptophyta</taxon>
        <taxon>Embryophyta</taxon>
        <taxon>Tracheophyta</taxon>
        <taxon>Spermatophyta</taxon>
        <taxon>Magnoliopsida</taxon>
        <taxon>Ranunculales</taxon>
        <taxon>Papaveraceae</taxon>
        <taxon>Papaveroideae</taxon>
        <taxon>Papaver</taxon>
    </lineage>
</organism>
<dbReference type="InterPro" id="IPR001810">
    <property type="entry name" value="F-box_dom"/>
</dbReference>
<evidence type="ECO:0000259" key="2">
    <source>
        <dbReference type="SMART" id="SM00256"/>
    </source>
</evidence>
<dbReference type="SMART" id="SM00256">
    <property type="entry name" value="FBOX"/>
    <property type="match status" value="1"/>
</dbReference>
<dbReference type="Pfam" id="PF24758">
    <property type="entry name" value="LRR_At5g56370"/>
    <property type="match status" value="1"/>
</dbReference>
<feature type="domain" description="F-box" evidence="2">
    <location>
        <begin position="20"/>
        <end position="61"/>
    </location>
</feature>
<dbReference type="InterPro" id="IPR055411">
    <property type="entry name" value="LRR_FXL15/At3g58940/PEG3-like"/>
</dbReference>
<feature type="compositionally biased region" description="Acidic residues" evidence="1">
    <location>
        <begin position="377"/>
        <end position="399"/>
    </location>
</feature>
<dbReference type="Proteomes" id="UP000316621">
    <property type="component" value="Chromosome 1"/>
</dbReference>
<dbReference type="Pfam" id="PF00646">
    <property type="entry name" value="F-box"/>
    <property type="match status" value="1"/>
</dbReference>
<gene>
    <name evidence="3" type="ORF">C5167_036423</name>
</gene>
<keyword evidence="4" id="KW-1185">Reference proteome</keyword>
<dbReference type="Gene3D" id="1.20.1280.50">
    <property type="match status" value="1"/>
</dbReference>
<evidence type="ECO:0000313" key="4">
    <source>
        <dbReference type="Proteomes" id="UP000316621"/>
    </source>
</evidence>
<dbReference type="AlphaFoldDB" id="A0A4Y7I3M5"/>
<dbReference type="Gene3D" id="3.80.10.10">
    <property type="entry name" value="Ribonuclease Inhibitor"/>
    <property type="match status" value="1"/>
</dbReference>
<dbReference type="InterPro" id="IPR036047">
    <property type="entry name" value="F-box-like_dom_sf"/>
</dbReference>
<dbReference type="CDD" id="cd22160">
    <property type="entry name" value="F-box_AtFBL13-like"/>
    <property type="match status" value="1"/>
</dbReference>
<evidence type="ECO:0000256" key="1">
    <source>
        <dbReference type="SAM" id="MobiDB-lite"/>
    </source>
</evidence>
<dbReference type="SUPFAM" id="SSF81383">
    <property type="entry name" value="F-box domain"/>
    <property type="match status" value="1"/>
</dbReference>
<reference evidence="3 4" key="1">
    <citation type="journal article" date="2018" name="Science">
        <title>The opium poppy genome and morphinan production.</title>
        <authorList>
            <person name="Guo L."/>
            <person name="Winzer T."/>
            <person name="Yang X."/>
            <person name="Li Y."/>
            <person name="Ning Z."/>
            <person name="He Z."/>
            <person name="Teodor R."/>
            <person name="Lu Y."/>
            <person name="Bowser T.A."/>
            <person name="Graham I.A."/>
            <person name="Ye K."/>
        </authorList>
    </citation>
    <scope>NUCLEOTIDE SEQUENCE [LARGE SCALE GENOMIC DNA]</scope>
    <source>
        <strain evidence="4">cv. HN1</strain>
        <tissue evidence="3">Leaves</tissue>
    </source>
</reference>
<evidence type="ECO:0000313" key="3">
    <source>
        <dbReference type="EMBL" id="RZC43473.1"/>
    </source>
</evidence>
<dbReference type="InterPro" id="IPR032675">
    <property type="entry name" value="LRR_dom_sf"/>
</dbReference>
<name>A0A4Y7I3M5_PAPSO</name>
<feature type="region of interest" description="Disordered" evidence="1">
    <location>
        <begin position="375"/>
        <end position="399"/>
    </location>
</feature>
<dbReference type="EMBL" id="CM010715">
    <property type="protein sequence ID" value="RZC43473.1"/>
    <property type="molecule type" value="Genomic_DNA"/>
</dbReference>
<dbReference type="Gramene" id="RZC43473">
    <property type="protein sequence ID" value="RZC43473"/>
    <property type="gene ID" value="C5167_036423"/>
</dbReference>
<protein>
    <recommendedName>
        <fullName evidence="2">F-box domain-containing protein</fullName>
    </recommendedName>
</protein>
<accession>A0A4Y7I3M5</accession>
<dbReference type="SUPFAM" id="SSF52047">
    <property type="entry name" value="RNI-like"/>
    <property type="match status" value="1"/>
</dbReference>
<proteinExistence type="predicted"/>